<sequence>MKLKKLFVLALAGVMALALLTGCGDKLGDKSDDTLRAEALADIINVQRGVNITCEADPQLSEAAERYTHVSSEDGSTFLINKLKLGNYNSIGSEPRKALLNTIGIAPGTTNKQVIFYNGADRGSDDPVKQAIDLCNDYRLVLPEPDKNNWATISFRASSYRVGFGRWTDEDGKPRLFVIMVGDIPAGS</sequence>
<proteinExistence type="predicted"/>
<protein>
    <recommendedName>
        <fullName evidence="4">Lipoprotein</fullName>
    </recommendedName>
</protein>
<name>A0A329TQ58_9FIRM</name>
<organism evidence="2 3">
    <name type="scientific">Faecalibacterium prausnitzii</name>
    <dbReference type="NCBI Taxonomy" id="853"/>
    <lineage>
        <taxon>Bacteria</taxon>
        <taxon>Bacillati</taxon>
        <taxon>Bacillota</taxon>
        <taxon>Clostridia</taxon>
        <taxon>Eubacteriales</taxon>
        <taxon>Oscillospiraceae</taxon>
        <taxon>Faecalibacterium</taxon>
    </lineage>
</organism>
<reference evidence="2 3" key="1">
    <citation type="submission" date="2018-02" db="EMBL/GenBank/DDBJ databases">
        <title>Complete genome sequencing of Faecalibacterium prausnitzii strains isolated from the human gut.</title>
        <authorList>
            <person name="Fitzgerald B.C."/>
            <person name="Shkoporov A.N."/>
            <person name="Ross P.R."/>
            <person name="Hill C."/>
        </authorList>
    </citation>
    <scope>NUCLEOTIDE SEQUENCE [LARGE SCALE GENOMIC DNA]</scope>
    <source>
        <strain evidence="2 3">APC942/32-1</strain>
    </source>
</reference>
<feature type="chain" id="PRO_5039471393" description="Lipoprotein" evidence="1">
    <location>
        <begin position="21"/>
        <end position="188"/>
    </location>
</feature>
<evidence type="ECO:0000313" key="3">
    <source>
        <dbReference type="Proteomes" id="UP000251144"/>
    </source>
</evidence>
<gene>
    <name evidence="2" type="ORF">C4N26_13490</name>
</gene>
<dbReference type="AlphaFoldDB" id="A0A329TQ58"/>
<evidence type="ECO:0008006" key="4">
    <source>
        <dbReference type="Google" id="ProtNLM"/>
    </source>
</evidence>
<accession>A0A329TQ58</accession>
<feature type="signal peptide" evidence="1">
    <location>
        <begin position="1"/>
        <end position="20"/>
    </location>
</feature>
<dbReference type="RefSeq" id="WP_158401724.1">
    <property type="nucleotide sequence ID" value="NZ_PRLB01000017.1"/>
</dbReference>
<dbReference type="PROSITE" id="PS51257">
    <property type="entry name" value="PROKAR_LIPOPROTEIN"/>
    <property type="match status" value="1"/>
</dbReference>
<comment type="caution">
    <text evidence="2">The sequence shown here is derived from an EMBL/GenBank/DDBJ whole genome shotgun (WGS) entry which is preliminary data.</text>
</comment>
<dbReference type="Proteomes" id="UP000251144">
    <property type="component" value="Unassembled WGS sequence"/>
</dbReference>
<dbReference type="EMBL" id="PRLB01000017">
    <property type="protein sequence ID" value="RAW51459.1"/>
    <property type="molecule type" value="Genomic_DNA"/>
</dbReference>
<evidence type="ECO:0000313" key="2">
    <source>
        <dbReference type="EMBL" id="RAW51459.1"/>
    </source>
</evidence>
<keyword evidence="1" id="KW-0732">Signal</keyword>
<evidence type="ECO:0000256" key="1">
    <source>
        <dbReference type="SAM" id="SignalP"/>
    </source>
</evidence>